<dbReference type="EMBL" id="BMNI01000001">
    <property type="protein sequence ID" value="GGO86348.1"/>
    <property type="molecule type" value="Genomic_DNA"/>
</dbReference>
<sequence>MTVPALRLPLARRISWPFLPPELRAEIAARCGGEVVAEEPCELGFTPGFAALLTLADGTRHFVKAASAKAQRGSALSYRAEIAVLRSLHPSLPVPRLLWSIDSDWVALSTSYAGGRAPSLPWVASELEACLDALEEAAALLTPSPISAGSVVDEFAAWPSYWDWVLPREHLDEARELAAGFAQHCAGETLVHGDVRADNLLLVSEADGAGAERLRAEVLDWTWPAEGAAWLDTVTLLALARSQGADGVDDLLATRALTRDVPDAAVDSWLALLAGYFLKSASDQVPPAAPHLRGHQQAAGEAFWDWLAARRGW</sequence>
<protein>
    <recommendedName>
        <fullName evidence="3">Aminoglycoside phosphotransferase domain-containing protein</fullName>
    </recommendedName>
</protein>
<dbReference type="InterPro" id="IPR011009">
    <property type="entry name" value="Kinase-like_dom_sf"/>
</dbReference>
<dbReference type="RefSeq" id="WP_188782690.1">
    <property type="nucleotide sequence ID" value="NZ_BMNI01000001.1"/>
</dbReference>
<dbReference type="Gene3D" id="3.90.1200.10">
    <property type="match status" value="1"/>
</dbReference>
<keyword evidence="2" id="KW-1185">Reference proteome</keyword>
<comment type="caution">
    <text evidence="1">The sequence shown here is derived from an EMBL/GenBank/DDBJ whole genome shotgun (WGS) entry which is preliminary data.</text>
</comment>
<reference evidence="2" key="1">
    <citation type="journal article" date="2019" name="Int. J. Syst. Evol. Microbiol.">
        <title>The Global Catalogue of Microorganisms (GCM) 10K type strain sequencing project: providing services to taxonomists for standard genome sequencing and annotation.</title>
        <authorList>
            <consortium name="The Broad Institute Genomics Platform"/>
            <consortium name="The Broad Institute Genome Sequencing Center for Infectious Disease"/>
            <person name="Wu L."/>
            <person name="Ma J."/>
        </authorList>
    </citation>
    <scope>NUCLEOTIDE SEQUENCE [LARGE SCALE GENOMIC DNA]</scope>
    <source>
        <strain evidence="2">CGMCC 4.7371</strain>
    </source>
</reference>
<gene>
    <name evidence="1" type="ORF">GCM10011584_08440</name>
</gene>
<evidence type="ECO:0008006" key="3">
    <source>
        <dbReference type="Google" id="ProtNLM"/>
    </source>
</evidence>
<evidence type="ECO:0000313" key="2">
    <source>
        <dbReference type="Proteomes" id="UP000655410"/>
    </source>
</evidence>
<name>A0ABQ2N6I3_9ACTN</name>
<accession>A0ABQ2N6I3</accession>
<proteinExistence type="predicted"/>
<evidence type="ECO:0000313" key="1">
    <source>
        <dbReference type="EMBL" id="GGO86348.1"/>
    </source>
</evidence>
<organism evidence="1 2">
    <name type="scientific">Nocardioides phosphati</name>
    <dbReference type="NCBI Taxonomy" id="1867775"/>
    <lineage>
        <taxon>Bacteria</taxon>
        <taxon>Bacillati</taxon>
        <taxon>Actinomycetota</taxon>
        <taxon>Actinomycetes</taxon>
        <taxon>Propionibacteriales</taxon>
        <taxon>Nocardioidaceae</taxon>
        <taxon>Nocardioides</taxon>
    </lineage>
</organism>
<dbReference type="SUPFAM" id="SSF56112">
    <property type="entry name" value="Protein kinase-like (PK-like)"/>
    <property type="match status" value="1"/>
</dbReference>
<dbReference type="Proteomes" id="UP000655410">
    <property type="component" value="Unassembled WGS sequence"/>
</dbReference>